<keyword evidence="1" id="KW-1133">Transmembrane helix</keyword>
<proteinExistence type="predicted"/>
<comment type="caution">
    <text evidence="2">The sequence shown here is derived from an EMBL/GenBank/DDBJ whole genome shotgun (WGS) entry which is preliminary data.</text>
</comment>
<organism evidence="2 3">
    <name type="scientific">Linum tenue</name>
    <dbReference type="NCBI Taxonomy" id="586396"/>
    <lineage>
        <taxon>Eukaryota</taxon>
        <taxon>Viridiplantae</taxon>
        <taxon>Streptophyta</taxon>
        <taxon>Embryophyta</taxon>
        <taxon>Tracheophyta</taxon>
        <taxon>Spermatophyta</taxon>
        <taxon>Magnoliopsida</taxon>
        <taxon>eudicotyledons</taxon>
        <taxon>Gunneridae</taxon>
        <taxon>Pentapetalae</taxon>
        <taxon>rosids</taxon>
        <taxon>fabids</taxon>
        <taxon>Malpighiales</taxon>
        <taxon>Linaceae</taxon>
        <taxon>Linum</taxon>
    </lineage>
</organism>
<reference evidence="2" key="1">
    <citation type="submission" date="2022-08" db="EMBL/GenBank/DDBJ databases">
        <authorList>
            <person name="Gutierrez-Valencia J."/>
        </authorList>
    </citation>
    <scope>NUCLEOTIDE SEQUENCE</scope>
</reference>
<accession>A0AAV0IG27</accession>
<protein>
    <recommendedName>
        <fullName evidence="4">Cytochrome P450</fullName>
    </recommendedName>
</protein>
<keyword evidence="1" id="KW-0472">Membrane</keyword>
<evidence type="ECO:0008006" key="4">
    <source>
        <dbReference type="Google" id="ProtNLM"/>
    </source>
</evidence>
<keyword evidence="3" id="KW-1185">Reference proteome</keyword>
<evidence type="ECO:0000313" key="3">
    <source>
        <dbReference type="Proteomes" id="UP001154282"/>
    </source>
</evidence>
<keyword evidence="1" id="KW-0812">Transmembrane</keyword>
<dbReference type="Proteomes" id="UP001154282">
    <property type="component" value="Unassembled WGS sequence"/>
</dbReference>
<gene>
    <name evidence="2" type="ORF">LITE_LOCUS8927</name>
</gene>
<dbReference type="EMBL" id="CAMGYJ010000003">
    <property type="protein sequence ID" value="CAI0395953.1"/>
    <property type="molecule type" value="Genomic_DNA"/>
</dbReference>
<name>A0AAV0IG27_9ROSI</name>
<evidence type="ECO:0000313" key="2">
    <source>
        <dbReference type="EMBL" id="CAI0395953.1"/>
    </source>
</evidence>
<feature type="transmembrane region" description="Helical" evidence="1">
    <location>
        <begin position="6"/>
        <end position="23"/>
    </location>
</feature>
<evidence type="ECO:0000256" key="1">
    <source>
        <dbReference type="SAM" id="Phobius"/>
    </source>
</evidence>
<dbReference type="AlphaFoldDB" id="A0AAV0IG27"/>
<sequence>MWVTEVVCVVLGWVVVALGQWVYRWRNPKCDKGTLPPGSMGLPFIGETFQLFSRSKSFDVPLFLSSRIQK</sequence>